<keyword evidence="3" id="KW-1185">Reference proteome</keyword>
<reference evidence="2 3" key="1">
    <citation type="journal article" date="2024" name="Science">
        <title>Giant polyketide synthase enzymes in the biosynthesis of giant marine polyether toxins.</title>
        <authorList>
            <person name="Fallon T.R."/>
            <person name="Shende V.V."/>
            <person name="Wierzbicki I.H."/>
            <person name="Pendleton A.L."/>
            <person name="Watervoot N.F."/>
            <person name="Auber R.P."/>
            <person name="Gonzalez D.J."/>
            <person name="Wisecaver J.H."/>
            <person name="Moore B.S."/>
        </authorList>
    </citation>
    <scope>NUCLEOTIDE SEQUENCE [LARGE SCALE GENOMIC DNA]</scope>
    <source>
        <strain evidence="2 3">12B1</strain>
    </source>
</reference>
<dbReference type="Proteomes" id="UP001515480">
    <property type="component" value="Unassembled WGS sequence"/>
</dbReference>
<evidence type="ECO:0000313" key="3">
    <source>
        <dbReference type="Proteomes" id="UP001515480"/>
    </source>
</evidence>
<keyword evidence="1" id="KW-0472">Membrane</keyword>
<name>A0AB34JP64_PRYPA</name>
<keyword evidence="1" id="KW-0812">Transmembrane</keyword>
<gene>
    <name evidence="2" type="ORF">AB1Y20_017439</name>
</gene>
<sequence>MPLASFATQVLLLSTGGGFMTNKLRELLGYDMESTCATNNAESELSFIGGFLPGIDGSEAWEDRFTDPLFAQATGVEAAGANGTQPNRLLGRLASSLPPWRTVLSLQEELQIPIGKRTESFWQWWALGAMGALLVVGGVSALVRRSPSFKVTVRGTRVDLEQIGSRERLPLDWRQRRRRAEVVDFAEKELQLALRRSASKMGFLVVNA</sequence>
<comment type="caution">
    <text evidence="2">The sequence shown here is derived from an EMBL/GenBank/DDBJ whole genome shotgun (WGS) entry which is preliminary data.</text>
</comment>
<dbReference type="EMBL" id="JBGBPQ010000006">
    <property type="protein sequence ID" value="KAL1522451.1"/>
    <property type="molecule type" value="Genomic_DNA"/>
</dbReference>
<dbReference type="AlphaFoldDB" id="A0AB34JP64"/>
<proteinExistence type="predicted"/>
<protein>
    <submittedName>
        <fullName evidence="2">Uncharacterized protein</fullName>
    </submittedName>
</protein>
<feature type="transmembrane region" description="Helical" evidence="1">
    <location>
        <begin position="122"/>
        <end position="143"/>
    </location>
</feature>
<keyword evidence="1" id="KW-1133">Transmembrane helix</keyword>
<evidence type="ECO:0000256" key="1">
    <source>
        <dbReference type="SAM" id="Phobius"/>
    </source>
</evidence>
<organism evidence="2 3">
    <name type="scientific">Prymnesium parvum</name>
    <name type="common">Toxic golden alga</name>
    <dbReference type="NCBI Taxonomy" id="97485"/>
    <lineage>
        <taxon>Eukaryota</taxon>
        <taxon>Haptista</taxon>
        <taxon>Haptophyta</taxon>
        <taxon>Prymnesiophyceae</taxon>
        <taxon>Prymnesiales</taxon>
        <taxon>Prymnesiaceae</taxon>
        <taxon>Prymnesium</taxon>
    </lineage>
</organism>
<evidence type="ECO:0000313" key="2">
    <source>
        <dbReference type="EMBL" id="KAL1522451.1"/>
    </source>
</evidence>
<accession>A0AB34JP64</accession>